<dbReference type="AlphaFoldDB" id="A0A0R3QLP6"/>
<dbReference type="EMBL" id="UZAG01015673">
    <property type="protein sequence ID" value="VDO22393.1"/>
    <property type="molecule type" value="Genomic_DNA"/>
</dbReference>
<evidence type="ECO:0000313" key="1">
    <source>
        <dbReference type="EMBL" id="VDO22393.1"/>
    </source>
</evidence>
<gene>
    <name evidence="1" type="ORF">BTMF_LOCUS6676</name>
</gene>
<accession>A0A0R3QLP6</accession>
<evidence type="ECO:0000313" key="3">
    <source>
        <dbReference type="WBParaSite" id="BTMF_0000862501-mRNA-1"/>
    </source>
</evidence>
<dbReference type="Proteomes" id="UP000280834">
    <property type="component" value="Unassembled WGS sequence"/>
</dbReference>
<keyword evidence="2" id="KW-1185">Reference proteome</keyword>
<dbReference type="WBParaSite" id="BTMF_0000862501-mRNA-1">
    <property type="protein sequence ID" value="BTMF_0000862501-mRNA-1"/>
    <property type="gene ID" value="BTMF_0000862501"/>
</dbReference>
<reference evidence="3" key="1">
    <citation type="submission" date="2017-02" db="UniProtKB">
        <authorList>
            <consortium name="WormBaseParasite"/>
        </authorList>
    </citation>
    <scope>IDENTIFICATION</scope>
</reference>
<reference evidence="1 2" key="2">
    <citation type="submission" date="2018-11" db="EMBL/GenBank/DDBJ databases">
        <authorList>
            <consortium name="Pathogen Informatics"/>
        </authorList>
    </citation>
    <scope>NUCLEOTIDE SEQUENCE [LARGE SCALE GENOMIC DNA]</scope>
</reference>
<protein>
    <submittedName>
        <fullName evidence="1 3">Uncharacterized protein</fullName>
    </submittedName>
</protein>
<sequence length="34" mass="4049">MGKKNSYSSIVKLLCFNKYENQHFLPTFELNLKI</sequence>
<name>A0A0R3QLP6_9BILA</name>
<evidence type="ECO:0000313" key="2">
    <source>
        <dbReference type="Proteomes" id="UP000280834"/>
    </source>
</evidence>
<proteinExistence type="predicted"/>
<organism evidence="3">
    <name type="scientific">Brugia timori</name>
    <dbReference type="NCBI Taxonomy" id="42155"/>
    <lineage>
        <taxon>Eukaryota</taxon>
        <taxon>Metazoa</taxon>
        <taxon>Ecdysozoa</taxon>
        <taxon>Nematoda</taxon>
        <taxon>Chromadorea</taxon>
        <taxon>Rhabditida</taxon>
        <taxon>Spirurina</taxon>
        <taxon>Spiruromorpha</taxon>
        <taxon>Filarioidea</taxon>
        <taxon>Onchocercidae</taxon>
        <taxon>Brugia</taxon>
    </lineage>
</organism>